<feature type="region of interest" description="Disordered" evidence="1">
    <location>
        <begin position="1"/>
        <end position="112"/>
    </location>
</feature>
<dbReference type="Proteomes" id="UP000616769">
    <property type="component" value="Unassembled WGS sequence"/>
</dbReference>
<dbReference type="Pfam" id="PF06809">
    <property type="entry name" value="NPDC1"/>
    <property type="match status" value="1"/>
</dbReference>
<comment type="caution">
    <text evidence="2">The sequence shown here is derived from an EMBL/GenBank/DDBJ whole genome shotgun (WGS) entry which is preliminary data.</text>
</comment>
<dbReference type="OrthoDB" id="6270617at2759"/>
<accession>A0A131ZUA5</accession>
<gene>
    <name evidence="2" type="ORF">QR98_0005580</name>
</gene>
<protein>
    <submittedName>
        <fullName evidence="2">Neural proliferation differentiation and control protein 1-like protein</fullName>
    </submittedName>
</protein>
<proteinExistence type="predicted"/>
<dbReference type="InterPro" id="IPR009635">
    <property type="entry name" value="NPDC1"/>
</dbReference>
<dbReference type="EMBL" id="JXLN01001104">
    <property type="protein sequence ID" value="KPM02151.1"/>
    <property type="molecule type" value="Genomic_DNA"/>
</dbReference>
<evidence type="ECO:0000313" key="3">
    <source>
        <dbReference type="Proteomes" id="UP000616769"/>
    </source>
</evidence>
<dbReference type="PANTHER" id="PTHR23352">
    <property type="entry name" value="NEURAL PROLIFERATION DIFFERENTIATION AND CONTROL PROTEIN-1 NPDC-1 PROTEIN"/>
    <property type="match status" value="1"/>
</dbReference>
<name>A0A131ZUA5_SARSC</name>
<dbReference type="PANTHER" id="PTHR23352:SF2">
    <property type="entry name" value="NEURAL PROLIFERATION DIFFERENTIATION AND CONTROL PROTEIN 1"/>
    <property type="match status" value="1"/>
</dbReference>
<dbReference type="AlphaFoldDB" id="A0A131ZUA5"/>
<dbReference type="GO" id="GO:0016020">
    <property type="term" value="C:membrane"/>
    <property type="evidence" value="ECO:0007669"/>
    <property type="project" value="InterPro"/>
</dbReference>
<organism evidence="2 3">
    <name type="scientific">Sarcoptes scabiei</name>
    <name type="common">Itch mite</name>
    <name type="synonym">Acarus scabiei</name>
    <dbReference type="NCBI Taxonomy" id="52283"/>
    <lineage>
        <taxon>Eukaryota</taxon>
        <taxon>Metazoa</taxon>
        <taxon>Ecdysozoa</taxon>
        <taxon>Arthropoda</taxon>
        <taxon>Chelicerata</taxon>
        <taxon>Arachnida</taxon>
        <taxon>Acari</taxon>
        <taxon>Acariformes</taxon>
        <taxon>Sarcoptiformes</taxon>
        <taxon>Astigmata</taxon>
        <taxon>Psoroptidia</taxon>
        <taxon>Sarcoptoidea</taxon>
        <taxon>Sarcoptidae</taxon>
        <taxon>Sarcoptinae</taxon>
        <taxon>Sarcoptes</taxon>
    </lineage>
</organism>
<feature type="compositionally biased region" description="Polar residues" evidence="1">
    <location>
        <begin position="101"/>
        <end position="112"/>
    </location>
</feature>
<reference evidence="2 3" key="1">
    <citation type="journal article" date="2015" name="Parasit. Vectors">
        <title>Draft genome of the scabies mite.</title>
        <authorList>
            <person name="Rider S.D.Jr."/>
            <person name="Morgan M.S."/>
            <person name="Arlian L.G."/>
        </authorList>
    </citation>
    <scope>NUCLEOTIDE SEQUENCE [LARGE SCALE GENOMIC DNA]</scope>
    <source>
        <strain evidence="2">Arlian Lab</strain>
    </source>
</reference>
<dbReference type="VEuPathDB" id="VectorBase:SSCA010082"/>
<evidence type="ECO:0000313" key="2">
    <source>
        <dbReference type="EMBL" id="KPM02151.1"/>
    </source>
</evidence>
<evidence type="ECO:0000256" key="1">
    <source>
        <dbReference type="SAM" id="MobiDB-lite"/>
    </source>
</evidence>
<sequence length="112" mass="11944">MISTEKNPTIPKANNGGSDIESDEENEYGEYTVYECPGLAPTGEMEIKNPLFQDDITPMSSPPVNSGNVSSGGGGADSSKNSTPKTPERNKSNSNSINSNFRQESNVINNSK</sequence>